<dbReference type="AlphaFoldDB" id="A0A1B7NLP2"/>
<evidence type="ECO:0000313" key="3">
    <source>
        <dbReference type="Proteomes" id="UP000091918"/>
    </source>
</evidence>
<sequence length="224" mass="25198">MKLITALITLSLALNITIAHPALVERDWNHFLAAVFQVRNTLKSLNIDLDPDHPALDHVPLSSRSLTVAFQQSINIIQAQNPLIINEFKEILEPLSYIRTATYILNNRLRQFKSSLVSAGVAGLIKSNLEQQYPLSLQFINEIRNRTPDSERKIFDATILELPGVFKAILDYYADISGATTTTIRHFTKQTFIPFPVPTLVPFTKQTTMATIIPITKQTTMAII</sequence>
<reference evidence="2 3" key="1">
    <citation type="submission" date="2015-07" db="EMBL/GenBank/DDBJ databases">
        <title>Emmonsia species relationships and genome sequence.</title>
        <authorList>
            <person name="Cuomo C.A."/>
            <person name="Schwartz I.S."/>
            <person name="Kenyon C."/>
            <person name="de Hoog G.S."/>
            <person name="Govender N.P."/>
            <person name="Botha A."/>
            <person name="Moreno L."/>
            <person name="de Vries M."/>
            <person name="Munoz J.F."/>
            <person name="Stielow J.B."/>
        </authorList>
    </citation>
    <scope>NUCLEOTIDE SEQUENCE [LARGE SCALE GENOMIC DNA]</scope>
    <source>
        <strain evidence="2 3">CBS 136260</strain>
    </source>
</reference>
<dbReference type="PANTHER" id="PTHR38123">
    <property type="entry name" value="CELL WALL SERINE-THREONINE-RICH GALACTOMANNOPROTEIN MP1 (AFU_ORTHOLOGUE AFUA_4G03240)"/>
    <property type="match status" value="1"/>
</dbReference>
<evidence type="ECO:0000313" key="2">
    <source>
        <dbReference type="EMBL" id="OAX77692.1"/>
    </source>
</evidence>
<feature type="non-terminal residue" evidence="2">
    <location>
        <position position="224"/>
    </location>
</feature>
<keyword evidence="3" id="KW-1185">Reference proteome</keyword>
<dbReference type="GO" id="GO:0005576">
    <property type="term" value="C:extracellular region"/>
    <property type="evidence" value="ECO:0007669"/>
    <property type="project" value="TreeGrafter"/>
</dbReference>
<accession>A0A1B7NLP2</accession>
<evidence type="ECO:0000256" key="1">
    <source>
        <dbReference type="SAM" id="SignalP"/>
    </source>
</evidence>
<organism evidence="2 3">
    <name type="scientific">Emergomyces africanus</name>
    <dbReference type="NCBI Taxonomy" id="1955775"/>
    <lineage>
        <taxon>Eukaryota</taxon>
        <taxon>Fungi</taxon>
        <taxon>Dikarya</taxon>
        <taxon>Ascomycota</taxon>
        <taxon>Pezizomycotina</taxon>
        <taxon>Eurotiomycetes</taxon>
        <taxon>Eurotiomycetidae</taxon>
        <taxon>Onygenales</taxon>
        <taxon>Ajellomycetaceae</taxon>
        <taxon>Emergomyces</taxon>
    </lineage>
</organism>
<proteinExistence type="predicted"/>
<protein>
    <submittedName>
        <fullName evidence="2">Uncharacterized protein</fullName>
    </submittedName>
</protein>
<feature type="signal peptide" evidence="1">
    <location>
        <begin position="1"/>
        <end position="19"/>
    </location>
</feature>
<dbReference type="Proteomes" id="UP000091918">
    <property type="component" value="Unassembled WGS sequence"/>
</dbReference>
<comment type="caution">
    <text evidence="2">The sequence shown here is derived from an EMBL/GenBank/DDBJ whole genome shotgun (WGS) entry which is preliminary data.</text>
</comment>
<dbReference type="EMBL" id="LGUA01002163">
    <property type="protein sequence ID" value="OAX77692.1"/>
    <property type="molecule type" value="Genomic_DNA"/>
</dbReference>
<dbReference type="PANTHER" id="PTHR38123:SF6">
    <property type="entry name" value="CELL WALL SERINE-THREONINE-RICH GALACTOMANNOPROTEIN MP1 (AFU_ORTHOLOGUE AFUA_4G03240)"/>
    <property type="match status" value="1"/>
</dbReference>
<feature type="chain" id="PRO_5008598073" evidence="1">
    <location>
        <begin position="20"/>
        <end position="224"/>
    </location>
</feature>
<gene>
    <name evidence="2" type="ORF">ACJ72_08005</name>
</gene>
<name>A0A1B7NLP2_9EURO</name>
<keyword evidence="1" id="KW-0732">Signal</keyword>